<evidence type="ECO:0008006" key="3">
    <source>
        <dbReference type="Google" id="ProtNLM"/>
    </source>
</evidence>
<dbReference type="STRING" id="399739.Pmen_3618"/>
<dbReference type="KEGG" id="pmy:Pmen_3618"/>
<protein>
    <recommendedName>
        <fullName evidence="3">DUF4149 domain-containing protein</fullName>
    </recommendedName>
</protein>
<feature type="transmembrane region" description="Helical" evidence="1">
    <location>
        <begin position="66"/>
        <end position="86"/>
    </location>
</feature>
<feature type="transmembrane region" description="Helical" evidence="1">
    <location>
        <begin position="125"/>
        <end position="143"/>
    </location>
</feature>
<evidence type="ECO:0000313" key="2">
    <source>
        <dbReference type="EMBL" id="ABP86366.1"/>
    </source>
</evidence>
<reference evidence="2" key="1">
    <citation type="submission" date="2007-04" db="EMBL/GenBank/DDBJ databases">
        <title>Complete sequence of Pseudomonas mendocina ymp.</title>
        <authorList>
            <consortium name="US DOE Joint Genome Institute"/>
            <person name="Copeland A."/>
            <person name="Lucas S."/>
            <person name="Lapidus A."/>
            <person name="Barry K."/>
            <person name="Glavina del Rio T."/>
            <person name="Dalin E."/>
            <person name="Tice H."/>
            <person name="Pitluck S."/>
            <person name="Kiss H."/>
            <person name="Brettin T."/>
            <person name="Detter J.C."/>
            <person name="Bruce D."/>
            <person name="Han C."/>
            <person name="Schmutz J."/>
            <person name="Larimer F."/>
            <person name="Land M."/>
            <person name="Hauser L."/>
            <person name="Kyrpides N."/>
            <person name="Mikhailova N."/>
            <person name="Hersman L."/>
            <person name="Dubois J."/>
            <person name="Maurice P."/>
            <person name="Richardson P."/>
        </authorList>
    </citation>
    <scope>NUCLEOTIDE SEQUENCE [LARGE SCALE GENOMIC DNA]</scope>
    <source>
        <strain evidence="2">Ymp</strain>
    </source>
</reference>
<feature type="transmembrane region" description="Helical" evidence="1">
    <location>
        <begin position="98"/>
        <end position="119"/>
    </location>
</feature>
<accession>A4XYF0</accession>
<dbReference type="EMBL" id="CP000680">
    <property type="protein sequence ID" value="ABP86366.1"/>
    <property type="molecule type" value="Genomic_DNA"/>
</dbReference>
<keyword evidence="1" id="KW-0812">Transmembrane</keyword>
<gene>
    <name evidence="2" type="ordered locus">Pmen_3618</name>
</gene>
<name>A4XYF0_ECTM1</name>
<dbReference type="HOGENOM" id="CLU_1968681_0_0_6"/>
<keyword evidence="1" id="KW-1133">Transmembrane helix</keyword>
<organism evidence="2">
    <name type="scientific">Ectopseudomonas mendocina (strain ymp)</name>
    <name type="common">Pseudomonas mendocina</name>
    <dbReference type="NCBI Taxonomy" id="399739"/>
    <lineage>
        <taxon>Bacteria</taxon>
        <taxon>Pseudomonadati</taxon>
        <taxon>Pseudomonadota</taxon>
        <taxon>Gammaproteobacteria</taxon>
        <taxon>Pseudomonadales</taxon>
        <taxon>Pseudomonadaceae</taxon>
        <taxon>Ectopseudomonas</taxon>
    </lineage>
</organism>
<keyword evidence="1" id="KW-0472">Membrane</keyword>
<proteinExistence type="predicted"/>
<sequence>MAWSSTRLSKSATFKPQQPSRAAAVSWQLAQTLWVGGLWLLQFVILPAIGQTGLAPLLVQEIAERLVPLLVGLAAVCVALQAFALLRSEGLPSLLRDMRGQLLLTVAVMALSYFVTLHYWPEAQYWLRFSYLVMAFCGLLLVLQPVPGAPLRR</sequence>
<dbReference type="eggNOG" id="ENOG503082Y">
    <property type="taxonomic scope" value="Bacteria"/>
</dbReference>
<evidence type="ECO:0000256" key="1">
    <source>
        <dbReference type="SAM" id="Phobius"/>
    </source>
</evidence>
<dbReference type="AlphaFoldDB" id="A4XYF0"/>